<evidence type="ECO:0000313" key="7">
    <source>
        <dbReference type="EMBL" id="OCK80532.1"/>
    </source>
</evidence>
<proteinExistence type="inferred from homology"/>
<feature type="domain" description="CCAAT-binding factor" evidence="6">
    <location>
        <begin position="322"/>
        <end position="479"/>
    </location>
</feature>
<reference evidence="7 8" key="1">
    <citation type="journal article" date="2016" name="Nat. Commun.">
        <title>Ectomycorrhizal ecology is imprinted in the genome of the dominant symbiotic fungus Cenococcum geophilum.</title>
        <authorList>
            <consortium name="DOE Joint Genome Institute"/>
            <person name="Peter M."/>
            <person name="Kohler A."/>
            <person name="Ohm R.A."/>
            <person name="Kuo A."/>
            <person name="Krutzmann J."/>
            <person name="Morin E."/>
            <person name="Arend M."/>
            <person name="Barry K.W."/>
            <person name="Binder M."/>
            <person name="Choi C."/>
            <person name="Clum A."/>
            <person name="Copeland A."/>
            <person name="Grisel N."/>
            <person name="Haridas S."/>
            <person name="Kipfer T."/>
            <person name="LaButti K."/>
            <person name="Lindquist E."/>
            <person name="Lipzen A."/>
            <person name="Maire R."/>
            <person name="Meier B."/>
            <person name="Mihaltcheva S."/>
            <person name="Molinier V."/>
            <person name="Murat C."/>
            <person name="Poggeler S."/>
            <person name="Quandt C.A."/>
            <person name="Sperisen C."/>
            <person name="Tritt A."/>
            <person name="Tisserant E."/>
            <person name="Crous P.W."/>
            <person name="Henrissat B."/>
            <person name="Nehls U."/>
            <person name="Egli S."/>
            <person name="Spatafora J.W."/>
            <person name="Grigoriev I.V."/>
            <person name="Martin F.M."/>
        </authorList>
    </citation>
    <scope>NUCLEOTIDE SEQUENCE [LARGE SCALE GENOMIC DNA]</scope>
    <source>
        <strain evidence="7 8">CBS 459.81</strain>
    </source>
</reference>
<organism evidence="7 8">
    <name type="scientific">Lepidopterella palustris CBS 459.81</name>
    <dbReference type="NCBI Taxonomy" id="1314670"/>
    <lineage>
        <taxon>Eukaryota</taxon>
        <taxon>Fungi</taxon>
        <taxon>Dikarya</taxon>
        <taxon>Ascomycota</taxon>
        <taxon>Pezizomycotina</taxon>
        <taxon>Dothideomycetes</taxon>
        <taxon>Pleosporomycetidae</taxon>
        <taxon>Mytilinidiales</taxon>
        <taxon>Argynnaceae</taxon>
        <taxon>Lepidopterella</taxon>
    </lineage>
</organism>
<accession>A0A8E2EAV5</accession>
<dbReference type="SUPFAM" id="SSF48371">
    <property type="entry name" value="ARM repeat"/>
    <property type="match status" value="1"/>
</dbReference>
<comment type="subcellular location">
    <subcellularLocation>
        <location evidence="1">Nucleus membrane</location>
        <topology evidence="1">Multi-pass membrane protein</topology>
    </subcellularLocation>
</comment>
<evidence type="ECO:0000256" key="4">
    <source>
        <dbReference type="ARBA" id="ARBA00022989"/>
    </source>
</evidence>
<evidence type="ECO:0000259" key="6">
    <source>
        <dbReference type="Pfam" id="PF03914"/>
    </source>
</evidence>
<evidence type="ECO:0000313" key="8">
    <source>
        <dbReference type="Proteomes" id="UP000250266"/>
    </source>
</evidence>
<dbReference type="Pfam" id="PF03914">
    <property type="entry name" value="CBF"/>
    <property type="match status" value="1"/>
</dbReference>
<protein>
    <submittedName>
        <fullName evidence="7">Nucleolar complex protein 4</fullName>
    </submittedName>
</protein>
<keyword evidence="3" id="KW-0812">Transmembrane</keyword>
<comment type="similarity">
    <text evidence="2">Belongs to the CBF/MAK21 family.</text>
</comment>
<dbReference type="EMBL" id="KV744956">
    <property type="protein sequence ID" value="OCK80532.1"/>
    <property type="molecule type" value="Genomic_DNA"/>
</dbReference>
<gene>
    <name evidence="7" type="ORF">K432DRAFT_328129</name>
</gene>
<keyword evidence="4" id="KW-1133">Transmembrane helix</keyword>
<dbReference type="PANTHER" id="PTHR12455">
    <property type="entry name" value="NUCLEOLAR COMPLEX PROTEIN 4"/>
    <property type="match status" value="1"/>
</dbReference>
<dbReference type="OrthoDB" id="10263185at2759"/>
<dbReference type="InterPro" id="IPR016024">
    <property type="entry name" value="ARM-type_fold"/>
</dbReference>
<evidence type="ECO:0000256" key="1">
    <source>
        <dbReference type="ARBA" id="ARBA00004232"/>
    </source>
</evidence>
<feature type="compositionally biased region" description="Acidic residues" evidence="5">
    <location>
        <begin position="436"/>
        <end position="449"/>
    </location>
</feature>
<dbReference type="InterPro" id="IPR005612">
    <property type="entry name" value="CCAAT-binding_factor"/>
</dbReference>
<dbReference type="PANTHER" id="PTHR12455:SF0">
    <property type="entry name" value="NUCLEOLAR COMPLEX PROTEIN 4 HOMOLOG"/>
    <property type="match status" value="1"/>
</dbReference>
<name>A0A8E2EAV5_9PEZI</name>
<dbReference type="GO" id="GO:0031965">
    <property type="term" value="C:nuclear membrane"/>
    <property type="evidence" value="ECO:0007669"/>
    <property type="project" value="UniProtKB-SubCell"/>
</dbReference>
<dbReference type="InterPro" id="IPR027193">
    <property type="entry name" value="Noc4"/>
</dbReference>
<sequence>MPYVEPVLAAGKKRKRESGKLGCGDLKLKSRKKASNSKDDPQADIFLLETQIFESRRHYNNIATLITTAKDQDGEETISISAAEALYRVFCRLQAAGSFVKRKGIPEAEILIIQWLKERYQGYVDVLVGQFLQGEGPSKQSTALTLLMGLVKAESRELGDYNWGKGPLGKLVVALLLLPEDNSIREEFAENYMKTFDDVRFYTLQVIASYLSNDCNDLTQESIKSNAIFLLSALDTIPVSQDALKNFYGERPTQPRHHLDSITAHKKQAQEAWLGVFRSGLNKEQRKAVLRIFTLQIAPWFLQVEMLMDFLTDSYEVGGATSLLALSGLFYLIQEKNLDYPSFYPKLYSLLDSRLLHSKHRSRFFRLLDTFMSSTHLPAALVASFIKRLSRLALHGPPAGIVAVVPWIYNMFKRHPTCTFMIHRETQDPEKKRELEEEGMDDPFDMEEKDPMETGAIDSSLWEIETLQSHYHPNVATLAKIISEQFTKRSYNLEDFLDHSYSAILDAELGKDLKKTPVVEYEIPKRIFTESETEMGSLGNLMLTVFELN</sequence>
<feature type="region of interest" description="Disordered" evidence="5">
    <location>
        <begin position="427"/>
        <end position="449"/>
    </location>
</feature>
<keyword evidence="4" id="KW-0472">Membrane</keyword>
<dbReference type="AlphaFoldDB" id="A0A8E2EAV5"/>
<evidence type="ECO:0000256" key="2">
    <source>
        <dbReference type="ARBA" id="ARBA00007797"/>
    </source>
</evidence>
<dbReference type="GO" id="GO:0042254">
    <property type="term" value="P:ribosome biogenesis"/>
    <property type="evidence" value="ECO:0007669"/>
    <property type="project" value="InterPro"/>
</dbReference>
<dbReference type="Proteomes" id="UP000250266">
    <property type="component" value="Unassembled WGS sequence"/>
</dbReference>
<dbReference type="GO" id="GO:0030692">
    <property type="term" value="C:Noc4p-Nop14p complex"/>
    <property type="evidence" value="ECO:0007669"/>
    <property type="project" value="TreeGrafter"/>
</dbReference>
<dbReference type="GO" id="GO:0032040">
    <property type="term" value="C:small-subunit processome"/>
    <property type="evidence" value="ECO:0007669"/>
    <property type="project" value="TreeGrafter"/>
</dbReference>
<keyword evidence="8" id="KW-1185">Reference proteome</keyword>
<evidence type="ECO:0000256" key="5">
    <source>
        <dbReference type="SAM" id="MobiDB-lite"/>
    </source>
</evidence>
<evidence type="ECO:0000256" key="3">
    <source>
        <dbReference type="ARBA" id="ARBA00022692"/>
    </source>
</evidence>